<evidence type="ECO:0000313" key="9">
    <source>
        <dbReference type="EMBL" id="GMM35757.1"/>
    </source>
</evidence>
<feature type="compositionally biased region" description="Basic and acidic residues" evidence="6">
    <location>
        <begin position="247"/>
        <end position="269"/>
    </location>
</feature>
<evidence type="ECO:0000256" key="1">
    <source>
        <dbReference type="ARBA" id="ARBA00004123"/>
    </source>
</evidence>
<dbReference type="PROSITE" id="PS51136">
    <property type="entry name" value="WAC"/>
    <property type="match status" value="1"/>
</dbReference>
<feature type="compositionally biased region" description="Acidic residues" evidence="6">
    <location>
        <begin position="902"/>
        <end position="911"/>
    </location>
</feature>
<dbReference type="Proteomes" id="UP001360560">
    <property type="component" value="Unassembled WGS sequence"/>
</dbReference>
<feature type="compositionally biased region" description="Acidic residues" evidence="6">
    <location>
        <begin position="588"/>
        <end position="600"/>
    </location>
</feature>
<dbReference type="PROSITE" id="PS50827">
    <property type="entry name" value="DDT"/>
    <property type="match status" value="1"/>
</dbReference>
<keyword evidence="3 4" id="KW-0539">Nucleus</keyword>
<feature type="compositionally biased region" description="Basic and acidic residues" evidence="6">
    <location>
        <begin position="1245"/>
        <end position="1267"/>
    </location>
</feature>
<evidence type="ECO:0000256" key="6">
    <source>
        <dbReference type="SAM" id="MobiDB-lite"/>
    </source>
</evidence>
<evidence type="ECO:0000256" key="5">
    <source>
        <dbReference type="SAM" id="Coils"/>
    </source>
</evidence>
<name>A0AAV5QLU1_9ASCO</name>
<evidence type="ECO:0000256" key="3">
    <source>
        <dbReference type="ARBA" id="ARBA00023242"/>
    </source>
</evidence>
<proteinExistence type="predicted"/>
<feature type="domain" description="WAC" evidence="8">
    <location>
        <begin position="23"/>
        <end position="133"/>
    </location>
</feature>
<dbReference type="PANTHER" id="PTHR32075:SF6">
    <property type="entry name" value="ISWI CHROMATIN-REMODELING COMPLEX SUBUNIT YPL216W-RELATED"/>
    <property type="match status" value="1"/>
</dbReference>
<feature type="region of interest" description="Disordered" evidence="6">
    <location>
        <begin position="498"/>
        <end position="520"/>
    </location>
</feature>
<dbReference type="InterPro" id="IPR028942">
    <property type="entry name" value="WHIM1_dom"/>
</dbReference>
<feature type="compositionally biased region" description="Polar residues" evidence="6">
    <location>
        <begin position="500"/>
        <end position="514"/>
    </location>
</feature>
<dbReference type="Pfam" id="PF15612">
    <property type="entry name" value="WHIM1"/>
    <property type="match status" value="1"/>
</dbReference>
<dbReference type="Pfam" id="PF02791">
    <property type="entry name" value="DDT"/>
    <property type="match status" value="1"/>
</dbReference>
<feature type="compositionally biased region" description="Basic and acidic residues" evidence="6">
    <location>
        <begin position="1208"/>
        <end position="1223"/>
    </location>
</feature>
<evidence type="ECO:0000313" key="10">
    <source>
        <dbReference type="Proteomes" id="UP001360560"/>
    </source>
</evidence>
<dbReference type="EMBL" id="BTFZ01000011">
    <property type="protein sequence ID" value="GMM35757.1"/>
    <property type="molecule type" value="Genomic_DNA"/>
</dbReference>
<feature type="region of interest" description="Disordered" evidence="6">
    <location>
        <begin position="1202"/>
        <end position="1274"/>
    </location>
</feature>
<feature type="region of interest" description="Disordered" evidence="6">
    <location>
        <begin position="1338"/>
        <end position="1362"/>
    </location>
</feature>
<feature type="region of interest" description="Disordered" evidence="6">
    <location>
        <begin position="230"/>
        <end position="275"/>
    </location>
</feature>
<keyword evidence="10" id="KW-1185">Reference proteome</keyword>
<feature type="compositionally biased region" description="Basic and acidic residues" evidence="6">
    <location>
        <begin position="1080"/>
        <end position="1107"/>
    </location>
</feature>
<dbReference type="InterPro" id="IPR018501">
    <property type="entry name" value="DDT_dom"/>
</dbReference>
<dbReference type="GO" id="GO:0031509">
    <property type="term" value="P:subtelomeric heterochromatin formation"/>
    <property type="evidence" value="ECO:0007669"/>
    <property type="project" value="TreeGrafter"/>
</dbReference>
<feature type="region of interest" description="Disordered" evidence="6">
    <location>
        <begin position="1072"/>
        <end position="1111"/>
    </location>
</feature>
<dbReference type="GO" id="GO:0000785">
    <property type="term" value="C:chromatin"/>
    <property type="evidence" value="ECO:0007669"/>
    <property type="project" value="UniProtKB-ARBA"/>
</dbReference>
<protein>
    <submittedName>
        <fullName evidence="9">Itc1 protein</fullName>
    </submittedName>
</protein>
<dbReference type="RefSeq" id="XP_064852753.1">
    <property type="nucleotide sequence ID" value="XM_064996681.1"/>
</dbReference>
<dbReference type="GO" id="GO:0000781">
    <property type="term" value="C:chromosome, telomeric region"/>
    <property type="evidence" value="ECO:0007669"/>
    <property type="project" value="GOC"/>
</dbReference>
<keyword evidence="2 5" id="KW-0175">Coiled coil</keyword>
<dbReference type="Pfam" id="PF10537">
    <property type="entry name" value="WAC_Acf1_DNA_bd"/>
    <property type="match status" value="1"/>
</dbReference>
<evidence type="ECO:0000256" key="2">
    <source>
        <dbReference type="ARBA" id="ARBA00023054"/>
    </source>
</evidence>
<dbReference type="InterPro" id="IPR013136">
    <property type="entry name" value="WSTF_Acf1_Cbp146"/>
</dbReference>
<reference evidence="9 10" key="1">
    <citation type="journal article" date="2023" name="Elife">
        <title>Identification of key yeast species and microbe-microbe interactions impacting larval growth of Drosophila in the wild.</title>
        <authorList>
            <person name="Mure A."/>
            <person name="Sugiura Y."/>
            <person name="Maeda R."/>
            <person name="Honda K."/>
            <person name="Sakurai N."/>
            <person name="Takahashi Y."/>
            <person name="Watada M."/>
            <person name="Katoh T."/>
            <person name="Gotoh A."/>
            <person name="Gotoh Y."/>
            <person name="Taniguchi I."/>
            <person name="Nakamura K."/>
            <person name="Hayashi T."/>
            <person name="Katayama T."/>
            <person name="Uemura T."/>
            <person name="Hattori Y."/>
        </authorList>
    </citation>
    <scope>NUCLEOTIDE SEQUENCE [LARGE SCALE GENOMIC DNA]</scope>
    <source>
        <strain evidence="9 10">SC-9</strain>
    </source>
</reference>
<evidence type="ECO:0000259" key="7">
    <source>
        <dbReference type="PROSITE" id="PS50827"/>
    </source>
</evidence>
<sequence length="1362" mass="157039">MVLYKRKPVIYQDPPPLPEDMSVKVWHIPETQEWFYSYQEYLDRLDYYNRRKFVCEVTGNSCFTYFEALESEKHEMKKVDQNFPEPLKEPVLRFLQFSTIPRLDLLVDMVYSQFKNDFYPGESVLVKFQDTKKPAKIKEKARFNAFVDELGMLRPGYCSYRVLFDNSTEVTIDESSISRDRAHFTKWFVKTFIKLSVSRSSKIGAPWIVREQFATKYRIPMEYPPHLLAFAPKTHVPKPSPKSRKRPGNEDSEHPAKRLDSKKDTKVEESQEQIKLPPILPNKVKMVAPKPLFAPAGTPGATTIAIGATGFKKLPLGDIMNANNKQSLQDPSEFKIELREPVYFGPKPPQASIDKMDGLEKMAYVQGLGSYLDVVAPKKCLIEDMDIPMGWPESQAPNELFNDFKIPRPQTIPELKDFISEALQSWIFLNVYSNALILDNFTFDDFINCFKLTEVRNIPLLDEIFCAVLSCFILGENEDVGLRIYGYEYAIKDDGDATPAGNSNHGNGNTANKNVQDDEPMVEIDFPIPTNGKYEDEEFLLVTIPQRSIFDEQSDDEENDGNDDDVDDNDDEEMKENDTTEIKTEDLKLEDDEPNDIQDEGEPKKVNVKVKSESNYGLDFDIYEGIKLSEDPSHSDSESEDEYDNKRNNAGKLLNYRNISWQERLFKRQFKDGYWQIIMLGVLSLVSHLKKYKSLVKQINDVLAPKGVSASASSVQNQFYTKMPIDLKIKALNVLCELLIEGKIIRSYIDNAMEEATRLRRDRLDAVREYKAVMDKARDLNAECNMLLQVWKKDKSATNLVLPPDEDSKRRRRNFTLKFEASEDEISLGNINAGYQKKLDARKECISEANKLRQIRKKIEKKLTELDCARVKIIGKDKFYNRYWWFESNGLPIVNRSSSIVNEDDEDDEDKDNNAAATNNKDIVNNPNDASQERYLMGRLWVQGPSFEDNMFMLDVIQKDFENFYKIKHNLEEKVDKIADQRENFAMIKAKIENSDYTKTEKLPVSFVAAAKEVFDLEFSEDGSIVKDKDGVVIYNKPEVKESKTIDGDSKTENQLVKAEEADDRNANIKQELTENGSEIVKEGGKSDDAGEKKKQDNTKDHKEEQPVKLTTQQRKLICEAPCPMISSKDWRFYESQEEIEQLIRGLVPWGNREAELRKELARIKGAIDASIEARRKALLLDDIPEAEKLLQKEIDEVYFSESDDSDGEKIMDELDEKSKTVTEEEPVEIEEVKPVYKRRTRRAAAKEEKDIEEAVGKSSKEIKGEEEQPNTVVVDSEVEQTIVKRASKRELKRRRLQDHQAKKKEYFDKMDELSELQQEREQQRCSEWVNQCAISRLGHSHYEGPPKVKNGGVSGYKKRKK</sequence>
<dbReference type="GeneID" id="90073732"/>
<dbReference type="InterPro" id="IPR028941">
    <property type="entry name" value="WHIM2_dom"/>
</dbReference>
<feature type="compositionally biased region" description="Acidic residues" evidence="6">
    <location>
        <begin position="552"/>
        <end position="575"/>
    </location>
</feature>
<accession>A0AAV5QLU1</accession>
<comment type="subcellular location">
    <subcellularLocation>
        <location evidence="1 4">Nucleus</location>
    </subcellularLocation>
</comment>
<evidence type="ECO:0000256" key="4">
    <source>
        <dbReference type="PROSITE-ProRule" id="PRU00475"/>
    </source>
</evidence>
<dbReference type="GO" id="GO:0005634">
    <property type="term" value="C:nucleus"/>
    <property type="evidence" value="ECO:0007669"/>
    <property type="project" value="UniProtKB-SubCell"/>
</dbReference>
<gene>
    <name evidence="9" type="ORF">DASC09_030820</name>
</gene>
<feature type="domain" description="DDT" evidence="7">
    <location>
        <begin position="416"/>
        <end position="478"/>
    </location>
</feature>
<feature type="coiled-coil region" evidence="5">
    <location>
        <begin position="842"/>
        <end position="872"/>
    </location>
</feature>
<dbReference type="PANTHER" id="PTHR32075">
    <property type="entry name" value="ISWI CHROMATIN-REMODELING COMPLEX SUBUNIT YPL216W-RELATED"/>
    <property type="match status" value="1"/>
</dbReference>
<dbReference type="Pfam" id="PF15613">
    <property type="entry name" value="WSD"/>
    <property type="match status" value="1"/>
</dbReference>
<comment type="caution">
    <text evidence="9">The sequence shown here is derived from an EMBL/GenBank/DDBJ whole genome shotgun (WGS) entry which is preliminary data.</text>
</comment>
<organism evidence="9 10">
    <name type="scientific">Saccharomycopsis crataegensis</name>
    <dbReference type="NCBI Taxonomy" id="43959"/>
    <lineage>
        <taxon>Eukaryota</taxon>
        <taxon>Fungi</taxon>
        <taxon>Dikarya</taxon>
        <taxon>Ascomycota</taxon>
        <taxon>Saccharomycotina</taxon>
        <taxon>Saccharomycetes</taxon>
        <taxon>Saccharomycopsidaceae</taxon>
        <taxon>Saccharomycopsis</taxon>
    </lineage>
</organism>
<feature type="compositionally biased region" description="Basic and acidic residues" evidence="6">
    <location>
        <begin position="576"/>
        <end position="587"/>
    </location>
</feature>
<feature type="region of interest" description="Disordered" evidence="6">
    <location>
        <begin position="902"/>
        <end position="928"/>
    </location>
</feature>
<feature type="region of interest" description="Disordered" evidence="6">
    <location>
        <begin position="550"/>
        <end position="610"/>
    </location>
</feature>
<evidence type="ECO:0000259" key="8">
    <source>
        <dbReference type="PROSITE" id="PS51136"/>
    </source>
</evidence>